<evidence type="ECO:0000313" key="2">
    <source>
        <dbReference type="Proteomes" id="UP000053593"/>
    </source>
</evidence>
<reference evidence="1 2" key="1">
    <citation type="submission" date="2014-04" db="EMBL/GenBank/DDBJ databases">
        <title>Evolutionary Origins and Diversification of the Mycorrhizal Mutualists.</title>
        <authorList>
            <consortium name="DOE Joint Genome Institute"/>
            <consortium name="Mycorrhizal Genomics Consortium"/>
            <person name="Kohler A."/>
            <person name="Kuo A."/>
            <person name="Nagy L.G."/>
            <person name="Floudas D."/>
            <person name="Copeland A."/>
            <person name="Barry K.W."/>
            <person name="Cichocki N."/>
            <person name="Veneault-Fourrey C."/>
            <person name="LaButti K."/>
            <person name="Lindquist E.A."/>
            <person name="Lipzen A."/>
            <person name="Lundell T."/>
            <person name="Morin E."/>
            <person name="Murat C."/>
            <person name="Riley R."/>
            <person name="Ohm R."/>
            <person name="Sun H."/>
            <person name="Tunlid A."/>
            <person name="Henrissat B."/>
            <person name="Grigoriev I.V."/>
            <person name="Hibbett D.S."/>
            <person name="Martin F."/>
        </authorList>
    </citation>
    <scope>NUCLEOTIDE SEQUENCE [LARGE SCALE GENOMIC DNA]</scope>
    <source>
        <strain evidence="1 2">FD-317 M1</strain>
    </source>
</reference>
<dbReference type="Pfam" id="PF14223">
    <property type="entry name" value="Retrotran_gag_2"/>
    <property type="match status" value="1"/>
</dbReference>
<dbReference type="OrthoDB" id="3051833at2759"/>
<dbReference type="AlphaFoldDB" id="A0A0D0BQR2"/>
<gene>
    <name evidence="1" type="ORF">GYMLUDRAFT_246838</name>
</gene>
<accession>A0A0D0BQR2</accession>
<dbReference type="Proteomes" id="UP000053593">
    <property type="component" value="Unassembled WGS sequence"/>
</dbReference>
<name>A0A0D0BQR2_9AGAR</name>
<keyword evidence="2" id="KW-1185">Reference proteome</keyword>
<dbReference type="HOGENOM" id="CLU_1713487_0_0_1"/>
<organism evidence="1 2">
    <name type="scientific">Collybiopsis luxurians FD-317 M1</name>
    <dbReference type="NCBI Taxonomy" id="944289"/>
    <lineage>
        <taxon>Eukaryota</taxon>
        <taxon>Fungi</taxon>
        <taxon>Dikarya</taxon>
        <taxon>Basidiomycota</taxon>
        <taxon>Agaricomycotina</taxon>
        <taxon>Agaricomycetes</taxon>
        <taxon>Agaricomycetidae</taxon>
        <taxon>Agaricales</taxon>
        <taxon>Marasmiineae</taxon>
        <taxon>Omphalotaceae</taxon>
        <taxon>Collybiopsis</taxon>
        <taxon>Collybiopsis luxurians</taxon>
    </lineage>
</organism>
<sequence length="153" mass="17137">MDQEVDMSTGGYLEDIRELGKLKKLELSTGRNSKAWKSWKKQQDKAALTIVYGLHTDQNIHIKGIDDSPLAMFKTLTQYHLIKGLRSVVSTYKHIMTSPKDDMTPLTTHIESIQKLTDLLESLSEPITNSFIAACIFVTLPITYSPVISVDPG</sequence>
<dbReference type="EMBL" id="KN834790">
    <property type="protein sequence ID" value="KIK57491.1"/>
    <property type="molecule type" value="Genomic_DNA"/>
</dbReference>
<evidence type="ECO:0000313" key="1">
    <source>
        <dbReference type="EMBL" id="KIK57491.1"/>
    </source>
</evidence>
<protein>
    <submittedName>
        <fullName evidence="1">Uncharacterized protein</fullName>
    </submittedName>
</protein>
<proteinExistence type="predicted"/>